<dbReference type="AlphaFoldDB" id="A0A812T1T5"/>
<evidence type="ECO:0000313" key="2">
    <source>
        <dbReference type="Proteomes" id="UP000649617"/>
    </source>
</evidence>
<comment type="caution">
    <text evidence="1">The sequence shown here is derived from an EMBL/GenBank/DDBJ whole genome shotgun (WGS) entry which is preliminary data.</text>
</comment>
<evidence type="ECO:0000313" key="1">
    <source>
        <dbReference type="EMBL" id="CAE7509810.1"/>
    </source>
</evidence>
<organism evidence="1 2">
    <name type="scientific">Symbiodinium pilosum</name>
    <name type="common">Dinoflagellate</name>
    <dbReference type="NCBI Taxonomy" id="2952"/>
    <lineage>
        <taxon>Eukaryota</taxon>
        <taxon>Sar</taxon>
        <taxon>Alveolata</taxon>
        <taxon>Dinophyceae</taxon>
        <taxon>Suessiales</taxon>
        <taxon>Symbiodiniaceae</taxon>
        <taxon>Symbiodinium</taxon>
    </lineage>
</organism>
<gene>
    <name evidence="1" type="primary">GekBS024P</name>
    <name evidence="1" type="ORF">SPIL2461_LOCUS13244</name>
</gene>
<proteinExistence type="predicted"/>
<sequence>MAAPSARLGKVKKQHFAHGMTRRLAIRPSTVPYCPDGYKDCGSCRCVPEATCSWCPGGLHQAIPEPIESTVPGCHPDYVDCGDCMCVPRSTCEWCGSGLGDGNESEGNNTPGHNITMRPSLVPYCPESHVDCGTCLCVAESTCQWCPTPFRPTLALPAPSDNVTMRPSMILGCPDSHVDCGACACPLAVAGSLSRGGVRVQLHPQRIAALSRGPLKCLSVRKAMSTVVRAFAYNGSGLRLIVECFCYLCVCAIIYLPLVSRKWSYKPSATKFYVDCGTCRCVSETTCQWCPGAGTPQPLPPPPRRPKQPSQVTGCPAAFFDCGTCHCVPEHTCRWCPGWDEEPPLLTTTAPVTVSSTQAPPSSSLSLSTSGSPGFCPAGFTFCDDSGCVWGLSCSDYGYGWRSQETQDPASEGKVLVILNFCLHVTCLADIRCPVMAEPGCFDQEFTCERCCDTRAIPVGDLSCWMGDIRFATCCGLTKLRFQATAMLPAMDHLAGPATCPPNAQAHCFDSYFPCERCCDTRRGGQGDLACWPDTTPMGLRTLSYNFCCGLMPFASNERIPW</sequence>
<protein>
    <submittedName>
        <fullName evidence="1">GekBS024P protein</fullName>
    </submittedName>
</protein>
<keyword evidence="2" id="KW-1185">Reference proteome</keyword>
<reference evidence="1" key="1">
    <citation type="submission" date="2021-02" db="EMBL/GenBank/DDBJ databases">
        <authorList>
            <person name="Dougan E. K."/>
            <person name="Rhodes N."/>
            <person name="Thang M."/>
            <person name="Chan C."/>
        </authorList>
    </citation>
    <scope>NUCLEOTIDE SEQUENCE</scope>
</reference>
<dbReference type="EMBL" id="CAJNIZ010028668">
    <property type="protein sequence ID" value="CAE7509810.1"/>
    <property type="molecule type" value="Genomic_DNA"/>
</dbReference>
<dbReference type="OrthoDB" id="440427at2759"/>
<name>A0A812T1T5_SYMPI</name>
<accession>A0A812T1T5</accession>
<dbReference type="Proteomes" id="UP000649617">
    <property type="component" value="Unassembled WGS sequence"/>
</dbReference>